<name>D3BMR0_HETP5</name>
<sequence length="53" mass="6498">MAMEITLEIEFAYCYLFIFLYFYLVVDHNIISYFFGQLEKREQIVDNVFLCKL</sequence>
<dbReference type="RefSeq" id="XP_020429401.1">
    <property type="nucleotide sequence ID" value="XM_020583214.1"/>
</dbReference>
<keyword evidence="3" id="KW-1185">Reference proteome</keyword>
<evidence type="ECO:0000313" key="3">
    <source>
        <dbReference type="Proteomes" id="UP000001396"/>
    </source>
</evidence>
<keyword evidence="1" id="KW-1133">Transmembrane helix</keyword>
<dbReference type="Proteomes" id="UP000001396">
    <property type="component" value="Unassembled WGS sequence"/>
</dbReference>
<evidence type="ECO:0000256" key="1">
    <source>
        <dbReference type="SAM" id="Phobius"/>
    </source>
</evidence>
<dbReference type="InParanoid" id="D3BMR0"/>
<protein>
    <submittedName>
        <fullName evidence="2">Uncharacterized protein</fullName>
    </submittedName>
</protein>
<keyword evidence="1" id="KW-0812">Transmembrane</keyword>
<accession>D3BMR0</accession>
<proteinExistence type="predicted"/>
<feature type="transmembrane region" description="Helical" evidence="1">
    <location>
        <begin position="12"/>
        <end position="35"/>
    </location>
</feature>
<keyword evidence="1" id="KW-0472">Membrane</keyword>
<dbReference type="GeneID" id="31367950"/>
<organism evidence="2 3">
    <name type="scientific">Heterostelium pallidum (strain ATCC 26659 / Pp 5 / PN500)</name>
    <name type="common">Cellular slime mold</name>
    <name type="synonym">Polysphondylium pallidum</name>
    <dbReference type="NCBI Taxonomy" id="670386"/>
    <lineage>
        <taxon>Eukaryota</taxon>
        <taxon>Amoebozoa</taxon>
        <taxon>Evosea</taxon>
        <taxon>Eumycetozoa</taxon>
        <taxon>Dictyostelia</taxon>
        <taxon>Acytosteliales</taxon>
        <taxon>Acytosteliaceae</taxon>
        <taxon>Heterostelium</taxon>
    </lineage>
</organism>
<comment type="caution">
    <text evidence="2">The sequence shown here is derived from an EMBL/GenBank/DDBJ whole genome shotgun (WGS) entry which is preliminary data.</text>
</comment>
<evidence type="ECO:0000313" key="2">
    <source>
        <dbReference type="EMBL" id="EFA77272.1"/>
    </source>
</evidence>
<dbReference type="AlphaFoldDB" id="D3BMR0"/>
<gene>
    <name evidence="2" type="ORF">PPL_12483</name>
</gene>
<reference evidence="2 3" key="1">
    <citation type="journal article" date="2011" name="Genome Res.">
        <title>Phylogeny-wide analysis of social amoeba genomes highlights ancient origins for complex intercellular communication.</title>
        <authorList>
            <person name="Heidel A.J."/>
            <person name="Lawal H.M."/>
            <person name="Felder M."/>
            <person name="Schilde C."/>
            <person name="Helps N.R."/>
            <person name="Tunggal B."/>
            <person name="Rivero F."/>
            <person name="John U."/>
            <person name="Schleicher M."/>
            <person name="Eichinger L."/>
            <person name="Platzer M."/>
            <person name="Noegel A.A."/>
            <person name="Schaap P."/>
            <person name="Gloeckner G."/>
        </authorList>
    </citation>
    <scope>NUCLEOTIDE SEQUENCE [LARGE SCALE GENOMIC DNA]</scope>
    <source>
        <strain evidence="3">ATCC 26659 / Pp 5 / PN500</strain>
    </source>
</reference>
<dbReference type="EMBL" id="ADBJ01000043">
    <property type="protein sequence ID" value="EFA77272.1"/>
    <property type="molecule type" value="Genomic_DNA"/>
</dbReference>